<feature type="transmembrane region" description="Helical" evidence="1">
    <location>
        <begin position="90"/>
        <end position="108"/>
    </location>
</feature>
<accession>A0AAV4IBH6</accession>
<keyword evidence="3" id="KW-1185">Reference proteome</keyword>
<feature type="transmembrane region" description="Helical" evidence="1">
    <location>
        <begin position="139"/>
        <end position="158"/>
    </location>
</feature>
<evidence type="ECO:0000256" key="1">
    <source>
        <dbReference type="SAM" id="Phobius"/>
    </source>
</evidence>
<dbReference type="AlphaFoldDB" id="A0AAV4IBH6"/>
<reference evidence="2 3" key="1">
    <citation type="journal article" date="2021" name="Elife">
        <title>Chloroplast acquisition without the gene transfer in kleptoplastic sea slugs, Plakobranchus ocellatus.</title>
        <authorList>
            <person name="Maeda T."/>
            <person name="Takahashi S."/>
            <person name="Yoshida T."/>
            <person name="Shimamura S."/>
            <person name="Takaki Y."/>
            <person name="Nagai Y."/>
            <person name="Toyoda A."/>
            <person name="Suzuki Y."/>
            <person name="Arimoto A."/>
            <person name="Ishii H."/>
            <person name="Satoh N."/>
            <person name="Nishiyama T."/>
            <person name="Hasebe M."/>
            <person name="Maruyama T."/>
            <person name="Minagawa J."/>
            <person name="Obokata J."/>
            <person name="Shigenobu S."/>
        </authorList>
    </citation>
    <scope>NUCLEOTIDE SEQUENCE [LARGE SCALE GENOMIC DNA]</scope>
</reference>
<proteinExistence type="predicted"/>
<evidence type="ECO:0000313" key="3">
    <source>
        <dbReference type="Proteomes" id="UP000762676"/>
    </source>
</evidence>
<protein>
    <submittedName>
        <fullName evidence="2">Uncharacterized protein</fullName>
    </submittedName>
</protein>
<feature type="transmembrane region" description="Helical" evidence="1">
    <location>
        <begin position="115"/>
        <end position="133"/>
    </location>
</feature>
<keyword evidence="1" id="KW-0812">Transmembrane</keyword>
<dbReference type="Proteomes" id="UP000762676">
    <property type="component" value="Unassembled WGS sequence"/>
</dbReference>
<sequence>MYSKRQLRYTFSSRYGMAALLILFAVSQVIAYYDWPGITLIFVIHHILTEQYIVRKFGKQPESDDYPLFFIRIVLNVSVCAPFLGAELDVSLLIFGAALVFYAVYLIGLKKRQNALGMICFECLQVFLLVVFLSEIMVFAYALLVYHFVFWFFLPLSLMSQQERRGYYGLNILWVSLIAGCYLCFYSIYSVQPRWEGIDPKQWIFGDTIPLYWVAYTHIILSLQFSDLNPTWLNRLFQKGSESPAVKT</sequence>
<comment type="caution">
    <text evidence="2">The sequence shown here is derived from an EMBL/GenBank/DDBJ whole genome shotgun (WGS) entry which is preliminary data.</text>
</comment>
<gene>
    <name evidence="2" type="ORF">ElyMa_006573100</name>
</gene>
<dbReference type="EMBL" id="BMAT01013213">
    <property type="protein sequence ID" value="GFS07603.1"/>
    <property type="molecule type" value="Genomic_DNA"/>
</dbReference>
<evidence type="ECO:0000313" key="2">
    <source>
        <dbReference type="EMBL" id="GFS07603.1"/>
    </source>
</evidence>
<name>A0AAV4IBH6_9GAST</name>
<keyword evidence="1" id="KW-0472">Membrane</keyword>
<organism evidence="2 3">
    <name type="scientific">Elysia marginata</name>
    <dbReference type="NCBI Taxonomy" id="1093978"/>
    <lineage>
        <taxon>Eukaryota</taxon>
        <taxon>Metazoa</taxon>
        <taxon>Spiralia</taxon>
        <taxon>Lophotrochozoa</taxon>
        <taxon>Mollusca</taxon>
        <taxon>Gastropoda</taxon>
        <taxon>Heterobranchia</taxon>
        <taxon>Euthyneura</taxon>
        <taxon>Panpulmonata</taxon>
        <taxon>Sacoglossa</taxon>
        <taxon>Placobranchoidea</taxon>
        <taxon>Plakobranchidae</taxon>
        <taxon>Elysia</taxon>
    </lineage>
</organism>
<feature type="transmembrane region" description="Helical" evidence="1">
    <location>
        <begin position="209"/>
        <end position="226"/>
    </location>
</feature>
<keyword evidence="1" id="KW-1133">Transmembrane helix</keyword>
<feature type="transmembrane region" description="Helical" evidence="1">
    <location>
        <begin position="170"/>
        <end position="189"/>
    </location>
</feature>
<feature type="transmembrane region" description="Helical" evidence="1">
    <location>
        <begin position="12"/>
        <end position="31"/>
    </location>
</feature>